<reference evidence="4 5" key="1">
    <citation type="submission" date="2014-09" db="EMBL/GenBank/DDBJ databases">
        <title>Using Illumina technology Improving SMRT sequencing Genome Assembly by RASTools.</title>
        <authorList>
            <person name="Zhou Y."/>
            <person name="Ma T."/>
            <person name="Liu T."/>
        </authorList>
    </citation>
    <scope>NUCLEOTIDE SEQUENCE [LARGE SCALE GENOMIC DNA]</scope>
    <source>
        <strain evidence="4 5">ATCC 55669</strain>
    </source>
</reference>
<evidence type="ECO:0000313" key="5">
    <source>
        <dbReference type="Proteomes" id="UP000033200"/>
    </source>
</evidence>
<feature type="domain" description="N-acetyltransferase" evidence="3">
    <location>
        <begin position="4"/>
        <end position="150"/>
    </location>
</feature>
<evidence type="ECO:0000256" key="2">
    <source>
        <dbReference type="ARBA" id="ARBA00023315"/>
    </source>
</evidence>
<dbReference type="PROSITE" id="PS51186">
    <property type="entry name" value="GNAT"/>
    <property type="match status" value="1"/>
</dbReference>
<name>A0A097EJY9_9SPHN</name>
<proteinExistence type="predicted"/>
<dbReference type="RefSeq" id="WP_038666059.1">
    <property type="nucleotide sequence ID" value="NZ_CP009571.1"/>
</dbReference>
<sequence length="150" mass="16610">MPSLIVRQATIADLDTLVPLFDAYRQFYEQPSDLIGARSFLFDRFEHQQSIILLACEGSRAVGFVQLFPSFSSARLARTFILNDLFVSPDARGMGAARILLDGACEYGRNVGAARLSLSTAVTNTIAQSLYEKAGWTRDDKFYAYGIPLT</sequence>
<dbReference type="InterPro" id="IPR050832">
    <property type="entry name" value="Bact_Acetyltransf"/>
</dbReference>
<gene>
    <name evidence="4" type="ORF">MC45_00320</name>
</gene>
<dbReference type="EMBL" id="CP009571">
    <property type="protein sequence ID" value="AIT07877.1"/>
    <property type="molecule type" value="Genomic_DNA"/>
</dbReference>
<keyword evidence="1 4" id="KW-0808">Transferase</keyword>
<dbReference type="Pfam" id="PF00583">
    <property type="entry name" value="Acetyltransf_1"/>
    <property type="match status" value="1"/>
</dbReference>
<dbReference type="CDD" id="cd04301">
    <property type="entry name" value="NAT_SF"/>
    <property type="match status" value="1"/>
</dbReference>
<dbReference type="STRING" id="1549858.MC45_00320"/>
<dbReference type="InterPro" id="IPR016181">
    <property type="entry name" value="Acyl_CoA_acyltransferase"/>
</dbReference>
<evidence type="ECO:0000259" key="3">
    <source>
        <dbReference type="PROSITE" id="PS51186"/>
    </source>
</evidence>
<evidence type="ECO:0000313" key="4">
    <source>
        <dbReference type="EMBL" id="AIT07877.1"/>
    </source>
</evidence>
<dbReference type="InterPro" id="IPR000182">
    <property type="entry name" value="GNAT_dom"/>
</dbReference>
<dbReference type="eggNOG" id="COG0456">
    <property type="taxonomic scope" value="Bacteria"/>
</dbReference>
<dbReference type="PANTHER" id="PTHR43877">
    <property type="entry name" value="AMINOALKYLPHOSPHONATE N-ACETYLTRANSFERASE-RELATED-RELATED"/>
    <property type="match status" value="1"/>
</dbReference>
<keyword evidence="5" id="KW-1185">Reference proteome</keyword>
<dbReference type="AlphaFoldDB" id="A0A097EJY9"/>
<keyword evidence="2" id="KW-0012">Acyltransferase</keyword>
<dbReference type="PANTHER" id="PTHR43877:SF2">
    <property type="entry name" value="AMINOALKYLPHOSPHONATE N-ACETYLTRANSFERASE-RELATED"/>
    <property type="match status" value="1"/>
</dbReference>
<organism evidence="4 5">
    <name type="scientific">Sphingomonas taxi</name>
    <dbReference type="NCBI Taxonomy" id="1549858"/>
    <lineage>
        <taxon>Bacteria</taxon>
        <taxon>Pseudomonadati</taxon>
        <taxon>Pseudomonadota</taxon>
        <taxon>Alphaproteobacteria</taxon>
        <taxon>Sphingomonadales</taxon>
        <taxon>Sphingomonadaceae</taxon>
        <taxon>Sphingomonas</taxon>
    </lineage>
</organism>
<dbReference type="SUPFAM" id="SSF55729">
    <property type="entry name" value="Acyl-CoA N-acyltransferases (Nat)"/>
    <property type="match status" value="1"/>
</dbReference>
<protein>
    <submittedName>
        <fullName evidence="4">Acetyltransferase</fullName>
    </submittedName>
</protein>
<dbReference type="KEGG" id="stax:MC45_00320"/>
<dbReference type="Gene3D" id="3.40.630.30">
    <property type="match status" value="1"/>
</dbReference>
<dbReference type="Proteomes" id="UP000033200">
    <property type="component" value="Chromosome"/>
</dbReference>
<accession>A0A097EJY9</accession>
<evidence type="ECO:0000256" key="1">
    <source>
        <dbReference type="ARBA" id="ARBA00022679"/>
    </source>
</evidence>
<dbReference type="GO" id="GO:0016747">
    <property type="term" value="F:acyltransferase activity, transferring groups other than amino-acyl groups"/>
    <property type="evidence" value="ECO:0007669"/>
    <property type="project" value="InterPro"/>
</dbReference>
<dbReference type="HOGENOM" id="CLU_013985_34_9_5"/>